<dbReference type="PRINTS" id="PR00035">
    <property type="entry name" value="HTHGNTR"/>
</dbReference>
<dbReference type="InterPro" id="IPR036388">
    <property type="entry name" value="WH-like_DNA-bd_sf"/>
</dbReference>
<gene>
    <name evidence="5" type="ORF">ACFFTR_49795</name>
</gene>
<proteinExistence type="predicted"/>
<dbReference type="PANTHER" id="PTHR44846:SF17">
    <property type="entry name" value="GNTR-FAMILY TRANSCRIPTIONAL REGULATOR"/>
    <property type="match status" value="1"/>
</dbReference>
<keyword evidence="2" id="KW-0238">DNA-binding</keyword>
<dbReference type="RefSeq" id="WP_223099718.1">
    <property type="nucleotide sequence ID" value="NZ_CP061913.1"/>
</dbReference>
<dbReference type="InterPro" id="IPR050679">
    <property type="entry name" value="Bact_HTH_transcr_reg"/>
</dbReference>
<dbReference type="EMBL" id="JBHMCA010000084">
    <property type="protein sequence ID" value="MFB9451207.1"/>
    <property type="molecule type" value="Genomic_DNA"/>
</dbReference>
<keyword evidence="1" id="KW-0805">Transcription regulation</keyword>
<reference evidence="5 6" key="1">
    <citation type="submission" date="2024-09" db="EMBL/GenBank/DDBJ databases">
        <authorList>
            <person name="Sun Q."/>
            <person name="Mori K."/>
        </authorList>
    </citation>
    <scope>NUCLEOTIDE SEQUENCE [LARGE SCALE GENOMIC DNA]</scope>
    <source>
        <strain evidence="5 6">JCM 3307</strain>
    </source>
</reference>
<dbReference type="SMART" id="SM00866">
    <property type="entry name" value="UTRA"/>
    <property type="match status" value="1"/>
</dbReference>
<sequence length="247" mass="27575">MPELQRVLPKYLQIANYIRDQILRGDLPPGAEVPSERQIAVDWEVARPTAARALEALRNQGFVESRKGSGTFVRQQGQPNRLARERYSRAQETGFIYPPNERAEIIAAEIAPVPANVAAALGIAAGGEAARRQRIIYADDHPVEISTAWYPAAVGQLAPLLLERQRIRPGTLVYVEQSTGRQARYARDEMSARLATAEERTRLRLDEPAAVLVVHHLVYDADDRPLEFTEAVYPPGRWAFDATYPIA</sequence>
<comment type="caution">
    <text evidence="5">The sequence shown here is derived from an EMBL/GenBank/DDBJ whole genome shotgun (WGS) entry which is preliminary data.</text>
</comment>
<dbReference type="CDD" id="cd07377">
    <property type="entry name" value="WHTH_GntR"/>
    <property type="match status" value="1"/>
</dbReference>
<dbReference type="Proteomes" id="UP001589608">
    <property type="component" value="Unassembled WGS sequence"/>
</dbReference>
<evidence type="ECO:0000256" key="2">
    <source>
        <dbReference type="ARBA" id="ARBA00023125"/>
    </source>
</evidence>
<dbReference type="Pfam" id="PF00392">
    <property type="entry name" value="GntR"/>
    <property type="match status" value="1"/>
</dbReference>
<organism evidence="5 6">
    <name type="scientific">Dactylosporangium vinaceum</name>
    <dbReference type="NCBI Taxonomy" id="53362"/>
    <lineage>
        <taxon>Bacteria</taxon>
        <taxon>Bacillati</taxon>
        <taxon>Actinomycetota</taxon>
        <taxon>Actinomycetes</taxon>
        <taxon>Micromonosporales</taxon>
        <taxon>Micromonosporaceae</taxon>
        <taxon>Dactylosporangium</taxon>
    </lineage>
</organism>
<evidence type="ECO:0000313" key="6">
    <source>
        <dbReference type="Proteomes" id="UP001589608"/>
    </source>
</evidence>
<dbReference type="InterPro" id="IPR028978">
    <property type="entry name" value="Chorismate_lyase_/UTRA_dom_sf"/>
</dbReference>
<dbReference type="Gene3D" id="1.10.10.10">
    <property type="entry name" value="Winged helix-like DNA-binding domain superfamily/Winged helix DNA-binding domain"/>
    <property type="match status" value="1"/>
</dbReference>
<protein>
    <submittedName>
        <fullName evidence="5">GntR family transcriptional regulator</fullName>
    </submittedName>
</protein>
<dbReference type="InterPro" id="IPR036390">
    <property type="entry name" value="WH_DNA-bd_sf"/>
</dbReference>
<dbReference type="Pfam" id="PF07702">
    <property type="entry name" value="UTRA"/>
    <property type="match status" value="1"/>
</dbReference>
<dbReference type="InterPro" id="IPR000524">
    <property type="entry name" value="Tscrpt_reg_HTH_GntR"/>
</dbReference>
<feature type="domain" description="HTH gntR-type" evidence="4">
    <location>
        <begin position="8"/>
        <end position="76"/>
    </location>
</feature>
<name>A0ABV5MQQ6_9ACTN</name>
<dbReference type="Gene3D" id="3.40.1410.10">
    <property type="entry name" value="Chorismate lyase-like"/>
    <property type="match status" value="1"/>
</dbReference>
<evidence type="ECO:0000256" key="3">
    <source>
        <dbReference type="ARBA" id="ARBA00023163"/>
    </source>
</evidence>
<dbReference type="InterPro" id="IPR011663">
    <property type="entry name" value="UTRA"/>
</dbReference>
<dbReference type="PANTHER" id="PTHR44846">
    <property type="entry name" value="MANNOSYL-D-GLYCERATE TRANSPORT/METABOLISM SYSTEM REPRESSOR MNGR-RELATED"/>
    <property type="match status" value="1"/>
</dbReference>
<evidence type="ECO:0000313" key="5">
    <source>
        <dbReference type="EMBL" id="MFB9451207.1"/>
    </source>
</evidence>
<dbReference type="SUPFAM" id="SSF46785">
    <property type="entry name" value="Winged helix' DNA-binding domain"/>
    <property type="match status" value="1"/>
</dbReference>
<dbReference type="PROSITE" id="PS50949">
    <property type="entry name" value="HTH_GNTR"/>
    <property type="match status" value="1"/>
</dbReference>
<dbReference type="SUPFAM" id="SSF64288">
    <property type="entry name" value="Chorismate lyase-like"/>
    <property type="match status" value="1"/>
</dbReference>
<dbReference type="SMART" id="SM00345">
    <property type="entry name" value="HTH_GNTR"/>
    <property type="match status" value="1"/>
</dbReference>
<evidence type="ECO:0000259" key="4">
    <source>
        <dbReference type="PROSITE" id="PS50949"/>
    </source>
</evidence>
<accession>A0ABV5MQQ6</accession>
<evidence type="ECO:0000256" key="1">
    <source>
        <dbReference type="ARBA" id="ARBA00023015"/>
    </source>
</evidence>
<keyword evidence="3" id="KW-0804">Transcription</keyword>
<keyword evidence="6" id="KW-1185">Reference proteome</keyword>